<name>A0A1G7QGA4_9BACT</name>
<feature type="coiled-coil region" evidence="1">
    <location>
        <begin position="42"/>
        <end position="83"/>
    </location>
</feature>
<evidence type="ECO:0000313" key="3">
    <source>
        <dbReference type="EMBL" id="SDF97522.1"/>
    </source>
</evidence>
<reference evidence="4" key="1">
    <citation type="submission" date="2016-10" db="EMBL/GenBank/DDBJ databases">
        <authorList>
            <person name="Varghese N."/>
            <person name="Submissions S."/>
        </authorList>
    </citation>
    <scope>NUCLEOTIDE SEQUENCE [LARGE SCALE GENOMIC DNA]</scope>
    <source>
        <strain evidence="4">KHC7</strain>
    </source>
</reference>
<feature type="signal peptide" evidence="2">
    <location>
        <begin position="1"/>
        <end position="20"/>
    </location>
</feature>
<dbReference type="InterPro" id="IPR014147">
    <property type="entry name" value="T4SS_TrbJ"/>
</dbReference>
<dbReference type="OrthoDB" id="5449665at2"/>
<dbReference type="EMBL" id="FNBX01000021">
    <property type="protein sequence ID" value="SDF97522.1"/>
    <property type="molecule type" value="Genomic_DNA"/>
</dbReference>
<evidence type="ECO:0000256" key="1">
    <source>
        <dbReference type="SAM" id="Coils"/>
    </source>
</evidence>
<evidence type="ECO:0000256" key="2">
    <source>
        <dbReference type="SAM" id="SignalP"/>
    </source>
</evidence>
<accession>A0A1G7QGA4</accession>
<gene>
    <name evidence="3" type="ORF">SAMN05192586_12127</name>
</gene>
<dbReference type="Proteomes" id="UP000199355">
    <property type="component" value="Unassembled WGS sequence"/>
</dbReference>
<proteinExistence type="predicted"/>
<keyword evidence="1" id="KW-0175">Coiled coil</keyword>
<dbReference type="NCBIfam" id="TIGR02780">
    <property type="entry name" value="TrbJ_Ti"/>
    <property type="match status" value="1"/>
</dbReference>
<feature type="chain" id="PRO_5011495069" evidence="2">
    <location>
        <begin position="21"/>
        <end position="266"/>
    </location>
</feature>
<evidence type="ECO:0000313" key="4">
    <source>
        <dbReference type="Proteomes" id="UP000199355"/>
    </source>
</evidence>
<organism evidence="3 4">
    <name type="scientific">Desulfovibrio legallii</name>
    <dbReference type="NCBI Taxonomy" id="571438"/>
    <lineage>
        <taxon>Bacteria</taxon>
        <taxon>Pseudomonadati</taxon>
        <taxon>Thermodesulfobacteriota</taxon>
        <taxon>Desulfovibrionia</taxon>
        <taxon>Desulfovibrionales</taxon>
        <taxon>Desulfovibrionaceae</taxon>
        <taxon>Desulfovibrio</taxon>
    </lineage>
</organism>
<sequence>MKVCCILLVGFCLFSAPAFGMTVYCTNCSNQMTQALERVTNVSQLNKLIDQYAEAAQQTQQQIRMVQQNIEQYQNMLQNTAQLPAHLVNQLNGSLLRLASLTRELKTQRGDVVGLGQVFMNLFPDQSEFADLAGTGPQGVNAANARYREKWDSWSESVDQASQATFQLSGKQLEDLQGNASDMQAYLDQLLATPDGQMRAIQAGNQLASIQIQEARQLRELMATTAQSSLAAQMKAEKEGQMEQELWRDMTKTDKLGGLTSKPDPF</sequence>
<keyword evidence="4" id="KW-1185">Reference proteome</keyword>
<keyword evidence="2" id="KW-0732">Signal</keyword>
<protein>
    <submittedName>
        <fullName evidence="3">P-type conjugative transfer protein TrbJ</fullName>
    </submittedName>
</protein>
<dbReference type="RefSeq" id="WP_092155064.1">
    <property type="nucleotide sequence ID" value="NZ_FNBX01000021.1"/>
</dbReference>
<dbReference type="AlphaFoldDB" id="A0A1G7QGA4"/>
<dbReference type="STRING" id="571438.SAMN05192586_12127"/>